<feature type="region of interest" description="Disordered" evidence="2">
    <location>
        <begin position="1"/>
        <end position="30"/>
    </location>
</feature>
<dbReference type="InterPro" id="IPR044662">
    <property type="entry name" value="HS1/DABB1-like"/>
</dbReference>
<feature type="domain" description="Stress-response A/B barrel" evidence="3">
    <location>
        <begin position="1"/>
        <end position="81"/>
    </location>
</feature>
<protein>
    <recommendedName>
        <fullName evidence="3">Stress-response A/B barrel domain-containing protein</fullName>
    </recommendedName>
</protein>
<dbReference type="PANTHER" id="PTHR33178">
    <property type="match status" value="1"/>
</dbReference>
<dbReference type="Proteomes" id="UP000324705">
    <property type="component" value="Chromosome 2A"/>
</dbReference>
<dbReference type="AlphaFoldDB" id="A0A9R1R1A0"/>
<dbReference type="Gene3D" id="3.30.70.100">
    <property type="match status" value="1"/>
</dbReference>
<dbReference type="SUPFAM" id="SSF54909">
    <property type="entry name" value="Dimeric alpha+beta barrel"/>
    <property type="match status" value="1"/>
</dbReference>
<evidence type="ECO:0000313" key="5">
    <source>
        <dbReference type="Proteomes" id="UP000324705"/>
    </source>
</evidence>
<evidence type="ECO:0000313" key="4">
    <source>
        <dbReference type="EMBL" id="VAH24863.1"/>
    </source>
</evidence>
<sequence>MTDSSSKPASIFLRSNRGTSTSKTNKGTDVSIENLHDGFTHVFESTFESTEGVREYVYHPAHVEFATDFLGSTEKVLIIDFKPAAGN</sequence>
<gene>
    <name evidence="4" type="ORF">TRITD_2Av1G008560</name>
</gene>
<dbReference type="GO" id="GO:0009865">
    <property type="term" value="P:pollen tube adhesion"/>
    <property type="evidence" value="ECO:0007669"/>
    <property type="project" value="TreeGrafter"/>
</dbReference>
<dbReference type="PANTHER" id="PTHR33178:SF10">
    <property type="entry name" value="STRESS-RESPONSE A_B BARREL DOMAIN-CONTAINING PROTEIN"/>
    <property type="match status" value="1"/>
</dbReference>
<evidence type="ECO:0000256" key="2">
    <source>
        <dbReference type="SAM" id="MobiDB-lite"/>
    </source>
</evidence>
<dbReference type="InterPro" id="IPR011008">
    <property type="entry name" value="Dimeric_a/b-barrel"/>
</dbReference>
<dbReference type="EMBL" id="LT934113">
    <property type="protein sequence ID" value="VAH24863.1"/>
    <property type="molecule type" value="Genomic_DNA"/>
</dbReference>
<accession>A0A9R1R1A0</accession>
<feature type="compositionally biased region" description="Polar residues" evidence="2">
    <location>
        <begin position="16"/>
        <end position="28"/>
    </location>
</feature>
<evidence type="ECO:0000259" key="3">
    <source>
        <dbReference type="PROSITE" id="PS51502"/>
    </source>
</evidence>
<organism evidence="4 5">
    <name type="scientific">Triticum turgidum subsp. durum</name>
    <name type="common">Durum wheat</name>
    <name type="synonym">Triticum durum</name>
    <dbReference type="NCBI Taxonomy" id="4567"/>
    <lineage>
        <taxon>Eukaryota</taxon>
        <taxon>Viridiplantae</taxon>
        <taxon>Streptophyta</taxon>
        <taxon>Embryophyta</taxon>
        <taxon>Tracheophyta</taxon>
        <taxon>Spermatophyta</taxon>
        <taxon>Magnoliopsida</taxon>
        <taxon>Liliopsida</taxon>
        <taxon>Poales</taxon>
        <taxon>Poaceae</taxon>
        <taxon>BOP clade</taxon>
        <taxon>Pooideae</taxon>
        <taxon>Triticodae</taxon>
        <taxon>Triticeae</taxon>
        <taxon>Triticinae</taxon>
        <taxon>Triticum</taxon>
    </lineage>
</organism>
<comment type="subunit">
    <text evidence="1">Homodimer.</text>
</comment>
<name>A0A9R1R1A0_TRITD</name>
<dbReference type="Pfam" id="PF07876">
    <property type="entry name" value="Dabb"/>
    <property type="match status" value="1"/>
</dbReference>
<keyword evidence="5" id="KW-1185">Reference proteome</keyword>
<dbReference type="InterPro" id="IPR013097">
    <property type="entry name" value="Dabb"/>
</dbReference>
<reference evidence="4 5" key="1">
    <citation type="submission" date="2017-09" db="EMBL/GenBank/DDBJ databases">
        <authorList>
            <consortium name="International Durum Wheat Genome Sequencing Consortium (IDWGSC)"/>
            <person name="Milanesi L."/>
        </authorList>
    </citation>
    <scope>NUCLEOTIDE SEQUENCE [LARGE SCALE GENOMIC DNA]</scope>
    <source>
        <strain evidence="5">cv. Svevo</strain>
    </source>
</reference>
<dbReference type="PROSITE" id="PS51502">
    <property type="entry name" value="S_R_A_B_BARREL"/>
    <property type="match status" value="1"/>
</dbReference>
<evidence type="ECO:0000256" key="1">
    <source>
        <dbReference type="ARBA" id="ARBA00011738"/>
    </source>
</evidence>
<proteinExistence type="predicted"/>
<dbReference type="Gramene" id="TRITD2Av1G008560.2">
    <property type="protein sequence ID" value="TRITD2Av1G008560.2"/>
    <property type="gene ID" value="TRITD2Av1G008560"/>
</dbReference>